<dbReference type="Pfam" id="PF04381">
    <property type="entry name" value="RdgC"/>
    <property type="match status" value="1"/>
</dbReference>
<evidence type="ECO:0000313" key="7">
    <source>
        <dbReference type="EMBL" id="NYT38906.1"/>
    </source>
</evidence>
<sequence>MWFKNLKIYRLAPSFALSADELEQKLAQFGYRPIGGQEMQSMGWVPPREDLGLVYSQDGQYLLCLRTAKKLLPASVVNRAARDRAGEIAQQQGFMPGRRQMREIKEQITDELLPKAFFTETDTQVWIDTRNRLAVIDTAAAHRADVVLGMLGKAIGPFPLLMLQVNQAPAAVMTNWLCEDAAPEIFSIDQDTELKSLGQARAKVRYQHVSVEPQEVHQHIQSGKQCTRLALTWSDRVSFILTADLTINRIAALDILKEGQGSERNAIEAWEGDFALMTGELASLINDIVAALGGEMDSDLG</sequence>
<evidence type="ECO:0000256" key="2">
    <source>
        <dbReference type="ARBA" id="ARBA00008657"/>
    </source>
</evidence>
<reference evidence="7 8" key="1">
    <citation type="submission" date="2020-07" db="EMBL/GenBank/DDBJ databases">
        <title>Taxonomic revisions and descriptions of new bacterial species based on genomic comparisons in the high-G+C-content subgroup of the family Alcaligenaceae.</title>
        <authorList>
            <person name="Szabo A."/>
            <person name="Felfoldi T."/>
        </authorList>
    </citation>
    <scope>NUCLEOTIDE SEQUENCE [LARGE SCALE GENOMIC DNA]</scope>
    <source>
        <strain evidence="7 8">DSM 25264</strain>
    </source>
</reference>
<evidence type="ECO:0000256" key="4">
    <source>
        <dbReference type="ARBA" id="ARBA00022490"/>
    </source>
</evidence>
<dbReference type="EMBL" id="JACCEW010000008">
    <property type="protein sequence ID" value="NYT38906.1"/>
    <property type="molecule type" value="Genomic_DNA"/>
</dbReference>
<keyword evidence="8" id="KW-1185">Reference proteome</keyword>
<dbReference type="GO" id="GO:0003690">
    <property type="term" value="F:double-stranded DNA binding"/>
    <property type="evidence" value="ECO:0007669"/>
    <property type="project" value="TreeGrafter"/>
</dbReference>
<evidence type="ECO:0000256" key="6">
    <source>
        <dbReference type="HAMAP-Rule" id="MF_00194"/>
    </source>
</evidence>
<keyword evidence="4 6" id="KW-0963">Cytoplasm</keyword>
<comment type="caution">
    <text evidence="7">The sequence shown here is derived from an EMBL/GenBank/DDBJ whole genome shotgun (WGS) entry which is preliminary data.</text>
</comment>
<gene>
    <name evidence="6" type="primary">rdgC</name>
    <name evidence="7" type="ORF">H0A68_18680</name>
</gene>
<comment type="function">
    <text evidence="6">May be involved in recombination.</text>
</comment>
<dbReference type="OrthoDB" id="5290530at2"/>
<dbReference type="PANTHER" id="PTHR38103">
    <property type="entry name" value="RECOMBINATION-ASSOCIATED PROTEIN RDGC"/>
    <property type="match status" value="1"/>
</dbReference>
<dbReference type="GO" id="GO:0000018">
    <property type="term" value="P:regulation of DNA recombination"/>
    <property type="evidence" value="ECO:0007669"/>
    <property type="project" value="TreeGrafter"/>
</dbReference>
<dbReference type="Proteomes" id="UP000580517">
    <property type="component" value="Unassembled WGS sequence"/>
</dbReference>
<proteinExistence type="inferred from homology"/>
<comment type="similarity">
    <text evidence="2 6">Belongs to the RdgC family.</text>
</comment>
<dbReference type="AlphaFoldDB" id="A0A853FLX6"/>
<protein>
    <recommendedName>
        <fullName evidence="3 6">Recombination-associated protein RdgC</fullName>
    </recommendedName>
</protein>
<comment type="subcellular location">
    <subcellularLocation>
        <location evidence="1 6">Cytoplasm</location>
        <location evidence="1 6">Nucleoid</location>
    </subcellularLocation>
</comment>
<evidence type="ECO:0000313" key="8">
    <source>
        <dbReference type="Proteomes" id="UP000580517"/>
    </source>
</evidence>
<dbReference type="RefSeq" id="WP_129971415.1">
    <property type="nucleotide sequence ID" value="NZ_JACCEW010000008.1"/>
</dbReference>
<keyword evidence="5 6" id="KW-0233">DNA recombination</keyword>
<dbReference type="NCBIfam" id="NF001464">
    <property type="entry name" value="PRK00321.1-5"/>
    <property type="match status" value="1"/>
</dbReference>
<name>A0A853FLX6_9BURK</name>
<evidence type="ECO:0000256" key="3">
    <source>
        <dbReference type="ARBA" id="ARBA00022296"/>
    </source>
</evidence>
<evidence type="ECO:0000256" key="5">
    <source>
        <dbReference type="ARBA" id="ARBA00023172"/>
    </source>
</evidence>
<dbReference type="GO" id="GO:0006310">
    <property type="term" value="P:DNA recombination"/>
    <property type="evidence" value="ECO:0007669"/>
    <property type="project" value="UniProtKB-UniRule"/>
</dbReference>
<dbReference type="GO" id="GO:0005737">
    <property type="term" value="C:cytoplasm"/>
    <property type="evidence" value="ECO:0007669"/>
    <property type="project" value="UniProtKB-UniRule"/>
</dbReference>
<dbReference type="PANTHER" id="PTHR38103:SF1">
    <property type="entry name" value="RECOMBINATION-ASSOCIATED PROTEIN RDGC"/>
    <property type="match status" value="1"/>
</dbReference>
<dbReference type="GO" id="GO:0043590">
    <property type="term" value="C:bacterial nucleoid"/>
    <property type="evidence" value="ECO:0007669"/>
    <property type="project" value="TreeGrafter"/>
</dbReference>
<organism evidence="7 8">
    <name type="scientific">Allopusillimonas soli</name>
    <dbReference type="NCBI Taxonomy" id="659016"/>
    <lineage>
        <taxon>Bacteria</taxon>
        <taxon>Pseudomonadati</taxon>
        <taxon>Pseudomonadota</taxon>
        <taxon>Betaproteobacteria</taxon>
        <taxon>Burkholderiales</taxon>
        <taxon>Alcaligenaceae</taxon>
        <taxon>Allopusillimonas</taxon>
    </lineage>
</organism>
<dbReference type="InterPro" id="IPR007476">
    <property type="entry name" value="RdgC"/>
</dbReference>
<dbReference type="HAMAP" id="MF_00194">
    <property type="entry name" value="RdgC"/>
    <property type="match status" value="1"/>
</dbReference>
<accession>A0A853FLX6</accession>
<dbReference type="NCBIfam" id="NF001463">
    <property type="entry name" value="PRK00321.1-4"/>
    <property type="match status" value="1"/>
</dbReference>
<evidence type="ECO:0000256" key="1">
    <source>
        <dbReference type="ARBA" id="ARBA00004453"/>
    </source>
</evidence>